<dbReference type="AlphaFoldDB" id="A0A1H5VEB7"/>
<keyword evidence="4" id="KW-0804">Transcription</keyword>
<dbReference type="InterPro" id="IPR036388">
    <property type="entry name" value="WH-like_DNA-bd_sf"/>
</dbReference>
<dbReference type="Gene3D" id="1.10.10.10">
    <property type="entry name" value="Winged helix-like DNA-binding domain superfamily/Winged helix DNA-binding domain"/>
    <property type="match status" value="1"/>
</dbReference>
<dbReference type="GO" id="GO:0016987">
    <property type="term" value="F:sigma factor activity"/>
    <property type="evidence" value="ECO:0007669"/>
    <property type="project" value="UniProtKB-KW"/>
</dbReference>
<evidence type="ECO:0000313" key="7">
    <source>
        <dbReference type="EMBL" id="SEF85550.1"/>
    </source>
</evidence>
<feature type="domain" description="RNA polymerase sigma-70 region 2" evidence="5">
    <location>
        <begin position="26"/>
        <end position="89"/>
    </location>
</feature>
<evidence type="ECO:0000259" key="5">
    <source>
        <dbReference type="Pfam" id="PF04542"/>
    </source>
</evidence>
<feature type="domain" description="RNA polymerase sigma factor 70 region 4 type 2" evidence="6">
    <location>
        <begin position="123"/>
        <end position="167"/>
    </location>
</feature>
<dbReference type="EMBL" id="FNUT01000003">
    <property type="protein sequence ID" value="SEF85550.1"/>
    <property type="molecule type" value="Genomic_DNA"/>
</dbReference>
<dbReference type="Pfam" id="PF04542">
    <property type="entry name" value="Sigma70_r2"/>
    <property type="match status" value="1"/>
</dbReference>
<dbReference type="PANTHER" id="PTHR43133">
    <property type="entry name" value="RNA POLYMERASE ECF-TYPE SIGMA FACTO"/>
    <property type="match status" value="1"/>
</dbReference>
<dbReference type="Gene3D" id="1.10.1740.10">
    <property type="match status" value="1"/>
</dbReference>
<reference evidence="8" key="1">
    <citation type="submission" date="2016-10" db="EMBL/GenBank/DDBJ databases">
        <authorList>
            <person name="Varghese N."/>
            <person name="Submissions S."/>
        </authorList>
    </citation>
    <scope>NUCLEOTIDE SEQUENCE [LARGE SCALE GENOMIC DNA]</scope>
    <source>
        <strain evidence="8">DSM 22361</strain>
    </source>
</reference>
<dbReference type="RefSeq" id="WP_103905481.1">
    <property type="nucleotide sequence ID" value="NZ_CP049246.1"/>
</dbReference>
<keyword evidence="2" id="KW-0805">Transcription regulation</keyword>
<organism evidence="7 8">
    <name type="scientific">Sphingobacterium lactis</name>
    <dbReference type="NCBI Taxonomy" id="797291"/>
    <lineage>
        <taxon>Bacteria</taxon>
        <taxon>Pseudomonadati</taxon>
        <taxon>Bacteroidota</taxon>
        <taxon>Sphingobacteriia</taxon>
        <taxon>Sphingobacteriales</taxon>
        <taxon>Sphingobacteriaceae</taxon>
        <taxon>Sphingobacterium</taxon>
    </lineage>
</organism>
<evidence type="ECO:0000313" key="8">
    <source>
        <dbReference type="Proteomes" id="UP000236731"/>
    </source>
</evidence>
<evidence type="ECO:0000256" key="1">
    <source>
        <dbReference type="ARBA" id="ARBA00010641"/>
    </source>
</evidence>
<evidence type="ECO:0000256" key="2">
    <source>
        <dbReference type="ARBA" id="ARBA00023015"/>
    </source>
</evidence>
<protein>
    <submittedName>
        <fullName evidence="7">RNA polymerase sigma factor, sigma-70 family</fullName>
    </submittedName>
</protein>
<dbReference type="GO" id="GO:0003677">
    <property type="term" value="F:DNA binding"/>
    <property type="evidence" value="ECO:0007669"/>
    <property type="project" value="InterPro"/>
</dbReference>
<dbReference type="GO" id="GO:0006352">
    <property type="term" value="P:DNA-templated transcription initiation"/>
    <property type="evidence" value="ECO:0007669"/>
    <property type="project" value="InterPro"/>
</dbReference>
<dbReference type="InterPro" id="IPR013324">
    <property type="entry name" value="RNA_pol_sigma_r3/r4-like"/>
</dbReference>
<comment type="similarity">
    <text evidence="1">Belongs to the sigma-70 factor family. ECF subfamily.</text>
</comment>
<dbReference type="Proteomes" id="UP000236731">
    <property type="component" value="Unassembled WGS sequence"/>
</dbReference>
<evidence type="ECO:0000256" key="4">
    <source>
        <dbReference type="ARBA" id="ARBA00023163"/>
    </source>
</evidence>
<keyword evidence="3" id="KW-0731">Sigma factor</keyword>
<dbReference type="InterPro" id="IPR007627">
    <property type="entry name" value="RNA_pol_sigma70_r2"/>
</dbReference>
<dbReference type="NCBIfam" id="TIGR02937">
    <property type="entry name" value="sigma70-ECF"/>
    <property type="match status" value="1"/>
</dbReference>
<dbReference type="InterPro" id="IPR039425">
    <property type="entry name" value="RNA_pol_sigma-70-like"/>
</dbReference>
<dbReference type="OrthoDB" id="659577at2"/>
<dbReference type="InterPro" id="IPR013325">
    <property type="entry name" value="RNA_pol_sigma_r2"/>
</dbReference>
<dbReference type="PANTHER" id="PTHR43133:SF46">
    <property type="entry name" value="RNA POLYMERASE SIGMA-70 FACTOR ECF SUBFAMILY"/>
    <property type="match status" value="1"/>
</dbReference>
<dbReference type="SUPFAM" id="SSF88946">
    <property type="entry name" value="Sigma2 domain of RNA polymerase sigma factors"/>
    <property type="match status" value="1"/>
</dbReference>
<dbReference type="InterPro" id="IPR014284">
    <property type="entry name" value="RNA_pol_sigma-70_dom"/>
</dbReference>
<dbReference type="Pfam" id="PF08281">
    <property type="entry name" value="Sigma70_r4_2"/>
    <property type="match status" value="1"/>
</dbReference>
<accession>A0A1H5VEB7</accession>
<name>A0A1H5VEB7_9SPHI</name>
<gene>
    <name evidence="7" type="ORF">SAMN05421877_103105</name>
</gene>
<sequence length="181" mass="21858">MKLRPEQELLLLRRIADGDHGAFNTLYRHYQPILLQYCRPFITMEVSEEEIVQEVFVEFWERRERAVNIRNVKSYLLQTAKNKLLNIHRHVLVVERMKQEFQTLPKQETAEDKLIFKEHYALFQNQMMAISPTKRQIFEGRIFDDKSNKQIATETKLSESMVKKHFKHVKSLFEIFVKKYQ</sequence>
<dbReference type="InterPro" id="IPR013249">
    <property type="entry name" value="RNA_pol_sigma70_r4_t2"/>
</dbReference>
<keyword evidence="8" id="KW-1185">Reference proteome</keyword>
<evidence type="ECO:0000256" key="3">
    <source>
        <dbReference type="ARBA" id="ARBA00023082"/>
    </source>
</evidence>
<proteinExistence type="inferred from homology"/>
<dbReference type="SUPFAM" id="SSF88659">
    <property type="entry name" value="Sigma3 and sigma4 domains of RNA polymerase sigma factors"/>
    <property type="match status" value="1"/>
</dbReference>
<evidence type="ECO:0000259" key="6">
    <source>
        <dbReference type="Pfam" id="PF08281"/>
    </source>
</evidence>